<dbReference type="Proteomes" id="UP000254794">
    <property type="component" value="Unassembled WGS sequence"/>
</dbReference>
<keyword evidence="2" id="KW-1185">Reference proteome</keyword>
<evidence type="ECO:0000313" key="2">
    <source>
        <dbReference type="Proteomes" id="UP000254794"/>
    </source>
</evidence>
<proteinExistence type="predicted"/>
<dbReference type="RefSeq" id="WP_115331725.1">
    <property type="nucleotide sequence ID" value="NZ_CAAAHP010000012.1"/>
</dbReference>
<name>A0A378JLC7_9GAMM</name>
<gene>
    <name evidence="1" type="ORF">NCTC13316_02250</name>
</gene>
<organism evidence="1 2">
    <name type="scientific">Legionella busanensis</name>
    <dbReference type="NCBI Taxonomy" id="190655"/>
    <lineage>
        <taxon>Bacteria</taxon>
        <taxon>Pseudomonadati</taxon>
        <taxon>Pseudomonadota</taxon>
        <taxon>Gammaproteobacteria</taxon>
        <taxon>Legionellales</taxon>
        <taxon>Legionellaceae</taxon>
        <taxon>Legionella</taxon>
    </lineage>
</organism>
<reference evidence="1 2" key="1">
    <citation type="submission" date="2018-06" db="EMBL/GenBank/DDBJ databases">
        <authorList>
            <consortium name="Pathogen Informatics"/>
            <person name="Doyle S."/>
        </authorList>
    </citation>
    <scope>NUCLEOTIDE SEQUENCE [LARGE SCALE GENOMIC DNA]</scope>
    <source>
        <strain evidence="1 2">NCTC13316</strain>
    </source>
</reference>
<evidence type="ECO:0000313" key="1">
    <source>
        <dbReference type="EMBL" id="STX52146.1"/>
    </source>
</evidence>
<dbReference type="OrthoDB" id="5633672at2"/>
<protein>
    <submittedName>
        <fullName evidence="1">Uncharacterized protein</fullName>
    </submittedName>
</protein>
<dbReference type="EMBL" id="UGOD01000001">
    <property type="protein sequence ID" value="STX52146.1"/>
    <property type="molecule type" value="Genomic_DNA"/>
</dbReference>
<sequence>MRSKKELFQYYKSKETKKLLTGNLAYRIKDCLRDTLNNVKFSSNLKPFTPFNVTTDSSDNSILWPTDKHLITWPFFLLNRTVSHTPDNNSGLVTSYKKLPNQKNWQQILRRVNILSNIYFEDKEKQNLFKNLEPRYSKFVQDNIQARSERSGNCIILAHCLFYFLWSKTIKAHDNLIKRIEIVRFKSLDHCFVIVNRNFNSLCSDYKTWNGWIIDPWRGVKGKASILHSDDFLSYVKNLRNFRPDIISSNNSPLEVEVTSGITYINLPKNIFLFKKLDDLIRHGKMEFVGEKESFSKKDLDIHKSKFFAVRKEIELLLLKKEANNFPNNVIKLDSTI</sequence>
<accession>A0A378JLC7</accession>
<dbReference type="AlphaFoldDB" id="A0A378JLC7"/>